<dbReference type="AlphaFoldDB" id="A0A392QYY0"/>
<dbReference type="GO" id="GO:0004386">
    <property type="term" value="F:helicase activity"/>
    <property type="evidence" value="ECO:0007669"/>
    <property type="project" value="UniProtKB-KW"/>
</dbReference>
<comment type="caution">
    <text evidence="7">The sequence shown here is derived from an EMBL/GenBank/DDBJ whole genome shotgun (WGS) entry which is preliminary data.</text>
</comment>
<evidence type="ECO:0000256" key="3">
    <source>
        <dbReference type="ARBA" id="ARBA00023125"/>
    </source>
</evidence>
<name>A0A392QYY0_9FABA</name>
<keyword evidence="7" id="KW-0347">Helicase</keyword>
<evidence type="ECO:0000313" key="8">
    <source>
        <dbReference type="Proteomes" id="UP000265520"/>
    </source>
</evidence>
<dbReference type="GO" id="GO:0005634">
    <property type="term" value="C:nucleus"/>
    <property type="evidence" value="ECO:0007669"/>
    <property type="project" value="UniProtKB-SubCell"/>
</dbReference>
<feature type="non-terminal residue" evidence="7">
    <location>
        <position position="1"/>
    </location>
</feature>
<sequence length="105" mass="11831">GAVMLPKTFSRDFGHDVRHFATLIDPLGNQFQVLVETINGNVYLTWGWFALKDFYNICVGAWVILLYTGLGQFGIILKDRFGQVIDPPTIVPPMKFKIDLSRVGT</sequence>
<protein>
    <submittedName>
        <fullName evidence="7">ATP-dependent DNA helicase PIF1</fullName>
    </submittedName>
</protein>
<keyword evidence="3" id="KW-0238">DNA-binding</keyword>
<evidence type="ECO:0000256" key="4">
    <source>
        <dbReference type="ARBA" id="ARBA00023163"/>
    </source>
</evidence>
<evidence type="ECO:0000313" key="7">
    <source>
        <dbReference type="EMBL" id="MCI29072.1"/>
    </source>
</evidence>
<proteinExistence type="predicted"/>
<keyword evidence="7" id="KW-0378">Hydrolase</keyword>
<reference evidence="7 8" key="1">
    <citation type="journal article" date="2018" name="Front. Plant Sci.">
        <title>Red Clover (Trifolium pratense) and Zigzag Clover (T. medium) - A Picture of Genomic Similarities and Differences.</title>
        <authorList>
            <person name="Dluhosova J."/>
            <person name="Istvanek J."/>
            <person name="Nedelnik J."/>
            <person name="Repkova J."/>
        </authorList>
    </citation>
    <scope>NUCLEOTIDE SEQUENCE [LARGE SCALE GENOMIC DNA]</scope>
    <source>
        <strain evidence="8">cv. 10/8</strain>
        <tissue evidence="7">Leaf</tissue>
    </source>
</reference>
<evidence type="ECO:0000256" key="5">
    <source>
        <dbReference type="ARBA" id="ARBA00023242"/>
    </source>
</evidence>
<dbReference type="Proteomes" id="UP000265520">
    <property type="component" value="Unassembled WGS sequence"/>
</dbReference>
<keyword evidence="7" id="KW-0067">ATP-binding</keyword>
<keyword evidence="6" id="KW-0472">Membrane</keyword>
<keyword evidence="4" id="KW-0804">Transcription</keyword>
<keyword evidence="7" id="KW-0547">Nucleotide-binding</keyword>
<evidence type="ECO:0000256" key="1">
    <source>
        <dbReference type="ARBA" id="ARBA00004123"/>
    </source>
</evidence>
<keyword evidence="2" id="KW-0805">Transcription regulation</keyword>
<keyword evidence="6" id="KW-1133">Transmembrane helix</keyword>
<feature type="transmembrane region" description="Helical" evidence="6">
    <location>
        <begin position="54"/>
        <end position="77"/>
    </location>
</feature>
<dbReference type="EMBL" id="LXQA010170082">
    <property type="protein sequence ID" value="MCI29072.1"/>
    <property type="molecule type" value="Genomic_DNA"/>
</dbReference>
<accession>A0A392QYY0</accession>
<comment type="subcellular location">
    <subcellularLocation>
        <location evidence="1">Nucleus</location>
    </subcellularLocation>
</comment>
<dbReference type="SUPFAM" id="SSF101936">
    <property type="entry name" value="DNA-binding pseudobarrel domain"/>
    <property type="match status" value="1"/>
</dbReference>
<keyword evidence="5" id="KW-0539">Nucleus</keyword>
<keyword evidence="8" id="KW-1185">Reference proteome</keyword>
<evidence type="ECO:0000256" key="6">
    <source>
        <dbReference type="SAM" id="Phobius"/>
    </source>
</evidence>
<keyword evidence="6" id="KW-0812">Transmembrane</keyword>
<dbReference type="GO" id="GO:0003677">
    <property type="term" value="F:DNA binding"/>
    <property type="evidence" value="ECO:0007669"/>
    <property type="project" value="UniProtKB-KW"/>
</dbReference>
<dbReference type="Gene3D" id="2.40.330.10">
    <property type="entry name" value="DNA-binding pseudobarrel domain"/>
    <property type="match status" value="1"/>
</dbReference>
<organism evidence="7 8">
    <name type="scientific">Trifolium medium</name>
    <dbReference type="NCBI Taxonomy" id="97028"/>
    <lineage>
        <taxon>Eukaryota</taxon>
        <taxon>Viridiplantae</taxon>
        <taxon>Streptophyta</taxon>
        <taxon>Embryophyta</taxon>
        <taxon>Tracheophyta</taxon>
        <taxon>Spermatophyta</taxon>
        <taxon>Magnoliopsida</taxon>
        <taxon>eudicotyledons</taxon>
        <taxon>Gunneridae</taxon>
        <taxon>Pentapetalae</taxon>
        <taxon>rosids</taxon>
        <taxon>fabids</taxon>
        <taxon>Fabales</taxon>
        <taxon>Fabaceae</taxon>
        <taxon>Papilionoideae</taxon>
        <taxon>50 kb inversion clade</taxon>
        <taxon>NPAAA clade</taxon>
        <taxon>Hologalegina</taxon>
        <taxon>IRL clade</taxon>
        <taxon>Trifolieae</taxon>
        <taxon>Trifolium</taxon>
    </lineage>
</organism>
<dbReference type="InterPro" id="IPR015300">
    <property type="entry name" value="DNA-bd_pseudobarrel_sf"/>
</dbReference>
<evidence type="ECO:0000256" key="2">
    <source>
        <dbReference type="ARBA" id="ARBA00023015"/>
    </source>
</evidence>